<keyword evidence="4" id="KW-1185">Reference proteome</keyword>
<evidence type="ECO:0000313" key="3">
    <source>
        <dbReference type="EMBL" id="MFD2232885.1"/>
    </source>
</evidence>
<feature type="domain" description="AMP-binding enzyme C-terminal" evidence="2">
    <location>
        <begin position="431"/>
        <end position="506"/>
    </location>
</feature>
<dbReference type="Gene3D" id="3.30.300.30">
    <property type="match status" value="1"/>
</dbReference>
<dbReference type="Proteomes" id="UP001597296">
    <property type="component" value="Unassembled WGS sequence"/>
</dbReference>
<protein>
    <submittedName>
        <fullName evidence="3">AMP-binding protein</fullName>
    </submittedName>
</protein>
<dbReference type="InterPro" id="IPR025110">
    <property type="entry name" value="AMP-bd_C"/>
</dbReference>
<dbReference type="PANTHER" id="PTHR43767:SF1">
    <property type="entry name" value="NONRIBOSOMAL PEPTIDE SYNTHASE PES1 (EUROFUNG)-RELATED"/>
    <property type="match status" value="1"/>
</dbReference>
<dbReference type="EMBL" id="JBHUIY010000004">
    <property type="protein sequence ID" value="MFD2232885.1"/>
    <property type="molecule type" value="Genomic_DNA"/>
</dbReference>
<dbReference type="Pfam" id="PF00501">
    <property type="entry name" value="AMP-binding"/>
    <property type="match status" value="1"/>
</dbReference>
<dbReference type="InterPro" id="IPR050237">
    <property type="entry name" value="ATP-dep_AMP-bd_enzyme"/>
</dbReference>
<dbReference type="Gene3D" id="3.40.50.12780">
    <property type="entry name" value="N-terminal domain of ligase-like"/>
    <property type="match status" value="1"/>
</dbReference>
<dbReference type="InterPro" id="IPR045851">
    <property type="entry name" value="AMP-bd_C_sf"/>
</dbReference>
<accession>A0ABW5CA06</accession>
<feature type="domain" description="AMP-dependent synthetase/ligase" evidence="1">
    <location>
        <begin position="14"/>
        <end position="371"/>
    </location>
</feature>
<proteinExistence type="predicted"/>
<dbReference type="RefSeq" id="WP_377314587.1">
    <property type="nucleotide sequence ID" value="NZ_JBHUIY010000004.1"/>
</dbReference>
<dbReference type="InterPro" id="IPR020845">
    <property type="entry name" value="AMP-binding_CS"/>
</dbReference>
<dbReference type="InterPro" id="IPR000873">
    <property type="entry name" value="AMP-dep_synth/lig_dom"/>
</dbReference>
<dbReference type="PROSITE" id="PS00455">
    <property type="entry name" value="AMP_BINDING"/>
    <property type="match status" value="1"/>
</dbReference>
<gene>
    <name evidence="3" type="ORF">ACFSNB_03610</name>
</gene>
<reference evidence="4" key="1">
    <citation type="journal article" date="2019" name="Int. J. Syst. Evol. Microbiol.">
        <title>The Global Catalogue of Microorganisms (GCM) 10K type strain sequencing project: providing services to taxonomists for standard genome sequencing and annotation.</title>
        <authorList>
            <consortium name="The Broad Institute Genomics Platform"/>
            <consortium name="The Broad Institute Genome Sequencing Center for Infectious Disease"/>
            <person name="Wu L."/>
            <person name="Ma J."/>
        </authorList>
    </citation>
    <scope>NUCLEOTIDE SEQUENCE [LARGE SCALE GENOMIC DNA]</scope>
    <source>
        <strain evidence="4">KCTC 15012</strain>
    </source>
</reference>
<sequence>MIPFTVDDLVEQGRRRWPDRTFLVAGAETVTFGDLAERVERFAGWLQAQGIGPGDRVGVTVQKSPEEIVAMLAAARLGAVWVNLSIHWNIQQVRDQARDCGMRILVTGARRASEMLAQDWPDSLERLVVAGEGAVEGDRRRWVSWQDAVAPLQPGARRPLETDLAAICYTSGSTGRPKGVMLSHRNFLAATQIVAEYLGNNAEDRLLSVLPCCFNYGLLQVLSMLLVGGTIVLQRVTMAAELAAALARHRITGIAAVPSIWTPLVAYLSEVGGDFPDLRYLTNAGGKCPDAVLACLPRLFPTTRVYLMYGMTETIRATYLPPELFDSKRGAMGSAIRNTEVFIVDADGNPCPPGTAGELVQRGPTVAMGYWNRPDDTARKFRPCPGLGAIGAERFCWSGDIVRQDEDGILWFVGRHDFMIKSNGVRISPTEIEEVVHRFPGVVHAVAFGAPDPQAGQAIEVAVQAGENGIDLAELRRFCRESLPGYLHPRRLHLWLGRMPTTGNGKIDVRAVVETLRRAATPDPLSPAEGVRS</sequence>
<dbReference type="InterPro" id="IPR042099">
    <property type="entry name" value="ANL_N_sf"/>
</dbReference>
<name>A0ABW5CA06_9PROT</name>
<evidence type="ECO:0000259" key="1">
    <source>
        <dbReference type="Pfam" id="PF00501"/>
    </source>
</evidence>
<comment type="caution">
    <text evidence="3">The sequence shown here is derived from an EMBL/GenBank/DDBJ whole genome shotgun (WGS) entry which is preliminary data.</text>
</comment>
<dbReference type="Pfam" id="PF13193">
    <property type="entry name" value="AMP-binding_C"/>
    <property type="match status" value="1"/>
</dbReference>
<organism evidence="3 4">
    <name type="scientific">Phaeospirillum tilakii</name>
    <dbReference type="NCBI Taxonomy" id="741673"/>
    <lineage>
        <taxon>Bacteria</taxon>
        <taxon>Pseudomonadati</taxon>
        <taxon>Pseudomonadota</taxon>
        <taxon>Alphaproteobacteria</taxon>
        <taxon>Rhodospirillales</taxon>
        <taxon>Rhodospirillaceae</taxon>
        <taxon>Phaeospirillum</taxon>
    </lineage>
</organism>
<evidence type="ECO:0000259" key="2">
    <source>
        <dbReference type="Pfam" id="PF13193"/>
    </source>
</evidence>
<dbReference type="PANTHER" id="PTHR43767">
    <property type="entry name" value="LONG-CHAIN-FATTY-ACID--COA LIGASE"/>
    <property type="match status" value="1"/>
</dbReference>
<dbReference type="SUPFAM" id="SSF56801">
    <property type="entry name" value="Acetyl-CoA synthetase-like"/>
    <property type="match status" value="1"/>
</dbReference>
<evidence type="ECO:0000313" key="4">
    <source>
        <dbReference type="Proteomes" id="UP001597296"/>
    </source>
</evidence>